<accession>F4SBP4</accession>
<gene>
    <name evidence="1" type="ORF">MELLADRAFT_69669</name>
</gene>
<dbReference type="AlphaFoldDB" id="F4SBP4"/>
<dbReference type="VEuPathDB" id="FungiDB:MELLADRAFT_69669"/>
<dbReference type="Proteomes" id="UP000001072">
    <property type="component" value="Unassembled WGS sequence"/>
</dbReference>
<keyword evidence="2" id="KW-1185">Reference proteome</keyword>
<dbReference type="KEGG" id="mlr:MELLADRAFT_69669"/>
<organism evidence="2">
    <name type="scientific">Melampsora larici-populina (strain 98AG31 / pathotype 3-4-7)</name>
    <name type="common">Poplar leaf rust fungus</name>
    <dbReference type="NCBI Taxonomy" id="747676"/>
    <lineage>
        <taxon>Eukaryota</taxon>
        <taxon>Fungi</taxon>
        <taxon>Dikarya</taxon>
        <taxon>Basidiomycota</taxon>
        <taxon>Pucciniomycotina</taxon>
        <taxon>Pucciniomycetes</taxon>
        <taxon>Pucciniales</taxon>
        <taxon>Melampsoraceae</taxon>
        <taxon>Melampsora</taxon>
    </lineage>
</organism>
<dbReference type="GeneID" id="18931287"/>
<dbReference type="OrthoDB" id="2495629at2759"/>
<sequence>MGIPESKRPPQEFLDSGLLEHEPNRFQDNQSRLPNLGDFEKITIRLRSEESLPKNIFEATKFLFDDPNLDERTVHLIMHHRKTRVLFKLIQVFGIVYNDRQFIKMLANSNRCVTLLESLQEKIKQRKQDEKAGKIEPQMFDVESDECDKILELFNSEMEDDESN</sequence>
<dbReference type="InParanoid" id="F4SBP4"/>
<proteinExistence type="predicted"/>
<evidence type="ECO:0000313" key="1">
    <source>
        <dbReference type="EMBL" id="EGF97938.1"/>
    </source>
</evidence>
<reference evidence="2" key="1">
    <citation type="journal article" date="2011" name="Proc. Natl. Acad. Sci. U.S.A.">
        <title>Obligate biotrophy features unraveled by the genomic analysis of rust fungi.</title>
        <authorList>
            <person name="Duplessis S."/>
            <person name="Cuomo C.A."/>
            <person name="Lin Y.-C."/>
            <person name="Aerts A."/>
            <person name="Tisserant E."/>
            <person name="Veneault-Fourrey C."/>
            <person name="Joly D.L."/>
            <person name="Hacquard S."/>
            <person name="Amselem J."/>
            <person name="Cantarel B.L."/>
            <person name="Chiu R."/>
            <person name="Coutinho P.M."/>
            <person name="Feau N."/>
            <person name="Field M."/>
            <person name="Frey P."/>
            <person name="Gelhaye E."/>
            <person name="Goldberg J."/>
            <person name="Grabherr M.G."/>
            <person name="Kodira C.D."/>
            <person name="Kohler A."/>
            <person name="Kuees U."/>
            <person name="Lindquist E.A."/>
            <person name="Lucas S.M."/>
            <person name="Mago R."/>
            <person name="Mauceli E."/>
            <person name="Morin E."/>
            <person name="Murat C."/>
            <person name="Pangilinan J.L."/>
            <person name="Park R."/>
            <person name="Pearson M."/>
            <person name="Quesneville H."/>
            <person name="Rouhier N."/>
            <person name="Sakthikumar S."/>
            <person name="Salamov A.A."/>
            <person name="Schmutz J."/>
            <person name="Selles B."/>
            <person name="Shapiro H."/>
            <person name="Tanguay P."/>
            <person name="Tuskan G.A."/>
            <person name="Henrissat B."/>
            <person name="Van de Peer Y."/>
            <person name="Rouze P."/>
            <person name="Ellis J.G."/>
            <person name="Dodds P.N."/>
            <person name="Schein J.E."/>
            <person name="Zhong S."/>
            <person name="Hamelin R.C."/>
            <person name="Grigoriev I.V."/>
            <person name="Szabo L.J."/>
            <person name="Martin F."/>
        </authorList>
    </citation>
    <scope>NUCLEOTIDE SEQUENCE [LARGE SCALE GENOMIC DNA]</scope>
    <source>
        <strain evidence="2">98AG31 / pathotype 3-4-7</strain>
    </source>
</reference>
<evidence type="ECO:0000313" key="2">
    <source>
        <dbReference type="Proteomes" id="UP000001072"/>
    </source>
</evidence>
<dbReference type="EMBL" id="GL883192">
    <property type="protein sequence ID" value="EGF97938.1"/>
    <property type="molecule type" value="Genomic_DNA"/>
</dbReference>
<protein>
    <submittedName>
        <fullName evidence="1">Uncharacterized protein</fullName>
    </submittedName>
</protein>
<name>F4SBP4_MELLP</name>
<dbReference type="HOGENOM" id="CLU_1619408_0_0_1"/>
<dbReference type="RefSeq" id="XP_007418789.1">
    <property type="nucleotide sequence ID" value="XM_007418727.1"/>
</dbReference>